<feature type="region of interest" description="Disordered" evidence="1">
    <location>
        <begin position="584"/>
        <end position="623"/>
    </location>
</feature>
<dbReference type="OrthoDB" id="427929at2759"/>
<evidence type="ECO:0008006" key="5">
    <source>
        <dbReference type="Google" id="ProtNLM"/>
    </source>
</evidence>
<organism evidence="3 4">
    <name type="scientific">Symbiodinium microadriaticum</name>
    <name type="common">Dinoflagellate</name>
    <name type="synonym">Zooxanthella microadriatica</name>
    <dbReference type="NCBI Taxonomy" id="2951"/>
    <lineage>
        <taxon>Eukaryota</taxon>
        <taxon>Sar</taxon>
        <taxon>Alveolata</taxon>
        <taxon>Dinophyceae</taxon>
        <taxon>Suessiales</taxon>
        <taxon>Symbiodiniaceae</taxon>
        <taxon>Symbiodinium</taxon>
    </lineage>
</organism>
<dbReference type="PANTHER" id="PTHR45134">
    <property type="entry name" value="OS08G0543275 PROTEIN"/>
    <property type="match status" value="1"/>
</dbReference>
<name>A0A1Q9CIS7_SYMMI</name>
<dbReference type="Proteomes" id="UP000186817">
    <property type="component" value="Unassembled WGS sequence"/>
</dbReference>
<evidence type="ECO:0000313" key="3">
    <source>
        <dbReference type="EMBL" id="OLP82832.1"/>
    </source>
</evidence>
<comment type="caution">
    <text evidence="3">The sequence shown here is derived from an EMBL/GenBank/DDBJ whole genome shotgun (WGS) entry which is preliminary data.</text>
</comment>
<feature type="transmembrane region" description="Helical" evidence="2">
    <location>
        <begin position="277"/>
        <end position="294"/>
    </location>
</feature>
<feature type="compositionally biased region" description="Basic and acidic residues" evidence="1">
    <location>
        <begin position="96"/>
        <end position="171"/>
    </location>
</feature>
<keyword evidence="2" id="KW-0812">Transmembrane</keyword>
<sequence length="796" mass="88355">MLIACWLCERPVKAKCGLYAEVRVTSEPESFHAQHSSFGTLRLESDGQLASRDAAVTFQPSTGFPPPQLRLSQSEPLFLEEETVPSNSATAAITHRHTDTQTHRHTDTQTHRHTDTQTHRHTDTQTHRHTDTQTHRHTDTQTHRHTDTQTHRHTDTQTHRHTDTQTHRHTDTQVPEAAGCMAQQGLEGFGVSREPRATMNTALALLARLMTIFDEYGPSYQAFLEVMMYMIPLLLLPVLLVNIGRLQPIVETKQSAEVQRKVHDFLRANERRVVHKMMDYACFISMIYEVMIWAKTISVGVDTIPHFDVALSPWSLLWLNYCAALQLSRLQGSESGTLSVAMAAMGYNLVLVVNAVLIKMNNVSDRETMMLVVRVFAGFFFCDHRKAIAFQIIFVLLKVEWQPHNAAVDSVGYSEMWDVMIWHTFQQLVIVGAMWTIWFTIEYFVRTLAELMVQKSDTEASLQAARAVLASQCDAEAFLREDLTFQNPSAKMAHFFGMSVEDLKDKCFLDILSSADQERLQTVVTASVQRLQEENRPSAMSLTLSIKHGSGRQIEARAYLGSIAPSLDSEGICHLVALNEVRETGQEGDVTPDASPSVGPRVSIPESPTQEAGAEGSPGAGGLPLNADTLAFHAWSYGPSGSGGSAPMGSINSVSVLFDSSSMEVLEISISLNTQGVRNRKKTQLRECIIPGVWDEFRHWVDSAKSRRPSSPPAIVPFVFPKIVSAVVAARCSELKQAQSGDKQLLLTLRDIRLRRFQSGRSTMGKPMGRGTASHVSRESLSEIISEGPDLGSGSA</sequence>
<evidence type="ECO:0000256" key="2">
    <source>
        <dbReference type="SAM" id="Phobius"/>
    </source>
</evidence>
<feature type="transmembrane region" description="Helical" evidence="2">
    <location>
        <begin position="226"/>
        <end position="244"/>
    </location>
</feature>
<dbReference type="AlphaFoldDB" id="A0A1Q9CIS7"/>
<accession>A0A1Q9CIS7</accession>
<feature type="transmembrane region" description="Helical" evidence="2">
    <location>
        <begin position="338"/>
        <end position="359"/>
    </location>
</feature>
<protein>
    <recommendedName>
        <fullName evidence="5">PAS domain-containing protein</fullName>
    </recommendedName>
</protein>
<feature type="transmembrane region" description="Helical" evidence="2">
    <location>
        <begin position="371"/>
        <end position="397"/>
    </location>
</feature>
<feature type="transmembrane region" description="Helical" evidence="2">
    <location>
        <begin position="425"/>
        <end position="445"/>
    </location>
</feature>
<keyword evidence="2" id="KW-0472">Membrane</keyword>
<evidence type="ECO:0000313" key="4">
    <source>
        <dbReference type="Proteomes" id="UP000186817"/>
    </source>
</evidence>
<gene>
    <name evidence="3" type="ORF">AK812_SmicGene36482</name>
</gene>
<reference evidence="3 4" key="1">
    <citation type="submission" date="2016-02" db="EMBL/GenBank/DDBJ databases">
        <title>Genome analysis of coral dinoflagellate symbionts highlights evolutionary adaptations to a symbiotic lifestyle.</title>
        <authorList>
            <person name="Aranda M."/>
            <person name="Li Y."/>
            <person name="Liew Y.J."/>
            <person name="Baumgarten S."/>
            <person name="Simakov O."/>
            <person name="Wilson M."/>
            <person name="Piel J."/>
            <person name="Ashoor H."/>
            <person name="Bougouffa S."/>
            <person name="Bajic V.B."/>
            <person name="Ryu T."/>
            <person name="Ravasi T."/>
            <person name="Bayer T."/>
            <person name="Micklem G."/>
            <person name="Kim H."/>
            <person name="Bhak J."/>
            <person name="Lajeunesse T.C."/>
            <person name="Voolstra C.R."/>
        </authorList>
    </citation>
    <scope>NUCLEOTIDE SEQUENCE [LARGE SCALE GENOMIC DNA]</scope>
    <source>
        <strain evidence="3 4">CCMP2467</strain>
    </source>
</reference>
<feature type="region of interest" description="Disordered" evidence="1">
    <location>
        <begin position="760"/>
        <end position="796"/>
    </location>
</feature>
<proteinExistence type="predicted"/>
<evidence type="ECO:0000256" key="1">
    <source>
        <dbReference type="SAM" id="MobiDB-lite"/>
    </source>
</evidence>
<keyword evidence="2" id="KW-1133">Transmembrane helix</keyword>
<dbReference type="EMBL" id="LSRX01001162">
    <property type="protein sequence ID" value="OLP82832.1"/>
    <property type="molecule type" value="Genomic_DNA"/>
</dbReference>
<keyword evidence="4" id="KW-1185">Reference proteome</keyword>
<dbReference type="PANTHER" id="PTHR45134:SF5">
    <property type="entry name" value="OS08G0543275 PROTEIN"/>
    <property type="match status" value="1"/>
</dbReference>
<feature type="region of interest" description="Disordered" evidence="1">
    <location>
        <begin position="95"/>
        <end position="174"/>
    </location>
</feature>